<dbReference type="Proteomes" id="UP000054925">
    <property type="component" value="Unassembled WGS sequence"/>
</dbReference>
<evidence type="ECO:0000313" key="2">
    <source>
        <dbReference type="Proteomes" id="UP000054925"/>
    </source>
</evidence>
<gene>
    <name evidence="1" type="ORF">AWB67_05114</name>
</gene>
<dbReference type="EMBL" id="FCOL02000041">
    <property type="protein sequence ID" value="SAL77542.1"/>
    <property type="molecule type" value="Genomic_DNA"/>
</dbReference>
<protein>
    <submittedName>
        <fullName evidence="1">Uncharacterized protein</fullName>
    </submittedName>
</protein>
<accession>A0A158K8V0</accession>
<reference evidence="1" key="1">
    <citation type="submission" date="2016-01" db="EMBL/GenBank/DDBJ databases">
        <authorList>
            <person name="Peeters C."/>
        </authorList>
    </citation>
    <scope>NUCLEOTIDE SEQUENCE [LARGE SCALE GENOMIC DNA]</scope>
    <source>
        <strain evidence="1">LMG 22937</strain>
    </source>
</reference>
<name>A0A158K8V0_9BURK</name>
<organism evidence="1 2">
    <name type="scientific">Caballeronia terrestris</name>
    <dbReference type="NCBI Taxonomy" id="1226301"/>
    <lineage>
        <taxon>Bacteria</taxon>
        <taxon>Pseudomonadati</taxon>
        <taxon>Pseudomonadota</taxon>
        <taxon>Betaproteobacteria</taxon>
        <taxon>Burkholderiales</taxon>
        <taxon>Burkholderiaceae</taxon>
        <taxon>Caballeronia</taxon>
    </lineage>
</organism>
<dbReference type="AlphaFoldDB" id="A0A158K8V0"/>
<proteinExistence type="predicted"/>
<keyword evidence="2" id="KW-1185">Reference proteome</keyword>
<evidence type="ECO:0000313" key="1">
    <source>
        <dbReference type="EMBL" id="SAL77542.1"/>
    </source>
</evidence>
<sequence>MAEASSNPYPATSMLFPPSVARMLLAWYALATHNGLTKLADAEDPSRGLVNFGAELRCDDAALQMAGIDTTQLSRCAAQSV</sequence>
<comment type="caution">
    <text evidence="1">The sequence shown here is derived from an EMBL/GenBank/DDBJ whole genome shotgun (WGS) entry which is preliminary data.</text>
</comment>